<accession>A0AAD7XWD9</accession>
<gene>
    <name evidence="5" type="ORF">O0I10_008927</name>
</gene>
<dbReference type="InterPro" id="IPR053793">
    <property type="entry name" value="PB1-like"/>
</dbReference>
<feature type="domain" description="DH" evidence="2">
    <location>
        <begin position="153"/>
        <end position="328"/>
    </location>
</feature>
<dbReference type="RefSeq" id="XP_058340346.1">
    <property type="nucleotide sequence ID" value="XM_058488926.1"/>
</dbReference>
<dbReference type="PROSITE" id="PS51745">
    <property type="entry name" value="PB1"/>
    <property type="match status" value="1"/>
</dbReference>
<dbReference type="InterPro" id="IPR010481">
    <property type="entry name" value="Cdc24/Scd1_N"/>
</dbReference>
<dbReference type="Gene3D" id="1.20.900.10">
    <property type="entry name" value="Dbl homology (DH) domain"/>
    <property type="match status" value="1"/>
</dbReference>
<dbReference type="GO" id="GO:0031106">
    <property type="term" value="P:septin ring organization"/>
    <property type="evidence" value="ECO:0007669"/>
    <property type="project" value="TreeGrafter"/>
</dbReference>
<dbReference type="Gene3D" id="3.10.20.90">
    <property type="entry name" value="Phosphatidylinositol 3-kinase Catalytic Subunit, Chain A, domain 1"/>
    <property type="match status" value="1"/>
</dbReference>
<dbReference type="CDD" id="cd00014">
    <property type="entry name" value="CH_SF"/>
    <property type="match status" value="1"/>
</dbReference>
<dbReference type="GO" id="GO:0005737">
    <property type="term" value="C:cytoplasm"/>
    <property type="evidence" value="ECO:0007669"/>
    <property type="project" value="TreeGrafter"/>
</dbReference>
<dbReference type="SUPFAM" id="SSF48065">
    <property type="entry name" value="DBL homology domain (DH-domain)"/>
    <property type="match status" value="1"/>
</dbReference>
<dbReference type="GeneID" id="83216334"/>
<organism evidence="5 6">
    <name type="scientific">Lichtheimia ornata</name>
    <dbReference type="NCBI Taxonomy" id="688661"/>
    <lineage>
        <taxon>Eukaryota</taxon>
        <taxon>Fungi</taxon>
        <taxon>Fungi incertae sedis</taxon>
        <taxon>Mucoromycota</taxon>
        <taxon>Mucoromycotina</taxon>
        <taxon>Mucoromycetes</taxon>
        <taxon>Mucorales</taxon>
        <taxon>Lichtheimiaceae</taxon>
        <taxon>Lichtheimia</taxon>
    </lineage>
</organism>
<dbReference type="InterPro" id="IPR036872">
    <property type="entry name" value="CH_dom_sf"/>
</dbReference>
<dbReference type="EMBL" id="JARTCD010000049">
    <property type="protein sequence ID" value="KAJ8655433.1"/>
    <property type="molecule type" value="Genomic_DNA"/>
</dbReference>
<evidence type="ECO:0000259" key="4">
    <source>
        <dbReference type="PROSITE" id="PS51745"/>
    </source>
</evidence>
<dbReference type="InterPro" id="IPR000219">
    <property type="entry name" value="DH_dom"/>
</dbReference>
<feature type="region of interest" description="Disordered" evidence="1">
    <location>
        <begin position="486"/>
        <end position="555"/>
    </location>
</feature>
<dbReference type="PROSITE" id="PS50021">
    <property type="entry name" value="CH"/>
    <property type="match status" value="1"/>
</dbReference>
<dbReference type="GO" id="GO:0005634">
    <property type="term" value="C:nucleus"/>
    <property type="evidence" value="ECO:0007669"/>
    <property type="project" value="TreeGrafter"/>
</dbReference>
<dbReference type="Pfam" id="PF00564">
    <property type="entry name" value="PB1"/>
    <property type="match status" value="1"/>
</dbReference>
<keyword evidence="6" id="KW-1185">Reference proteome</keyword>
<dbReference type="Pfam" id="PF06395">
    <property type="entry name" value="CDC24"/>
    <property type="match status" value="1"/>
</dbReference>
<feature type="domain" description="PB1" evidence="4">
    <location>
        <begin position="731"/>
        <end position="819"/>
    </location>
</feature>
<dbReference type="InterPro" id="IPR011993">
    <property type="entry name" value="PH-like_dom_sf"/>
</dbReference>
<dbReference type="PROSITE" id="PS50010">
    <property type="entry name" value="DH_2"/>
    <property type="match status" value="1"/>
</dbReference>
<evidence type="ECO:0000256" key="1">
    <source>
        <dbReference type="SAM" id="MobiDB-lite"/>
    </source>
</evidence>
<dbReference type="PANTHER" id="PTHR47339:SF1">
    <property type="entry name" value="CELL DIVISION CONTROL PROTEIN 24"/>
    <property type="match status" value="1"/>
</dbReference>
<dbReference type="CDD" id="cd05992">
    <property type="entry name" value="PB1"/>
    <property type="match status" value="1"/>
</dbReference>
<proteinExistence type="predicted"/>
<dbReference type="SMART" id="SM00666">
    <property type="entry name" value="PB1"/>
    <property type="match status" value="1"/>
</dbReference>
<comment type="caution">
    <text evidence="5">The sequence shown here is derived from an EMBL/GenBank/DDBJ whole genome shotgun (WGS) entry which is preliminary data.</text>
</comment>
<dbReference type="PROSITE" id="PS00741">
    <property type="entry name" value="DH_1"/>
    <property type="match status" value="1"/>
</dbReference>
<evidence type="ECO:0000259" key="2">
    <source>
        <dbReference type="PROSITE" id="PS50010"/>
    </source>
</evidence>
<dbReference type="Gene3D" id="1.10.418.10">
    <property type="entry name" value="Calponin-like domain"/>
    <property type="match status" value="1"/>
</dbReference>
<reference evidence="5 6" key="1">
    <citation type="submission" date="2023-03" db="EMBL/GenBank/DDBJ databases">
        <title>Genome sequence of Lichtheimia ornata CBS 291.66.</title>
        <authorList>
            <person name="Mohabir J.T."/>
            <person name="Shea T.P."/>
            <person name="Kurbessoian T."/>
            <person name="Berby B."/>
            <person name="Fontaine J."/>
            <person name="Livny J."/>
            <person name="Gnirke A."/>
            <person name="Stajich J.E."/>
            <person name="Cuomo C.A."/>
        </authorList>
    </citation>
    <scope>NUCLEOTIDE SEQUENCE [LARGE SCALE GENOMIC DNA]</scope>
    <source>
        <strain evidence="5">CBS 291.66</strain>
    </source>
</reference>
<dbReference type="GO" id="GO:0035556">
    <property type="term" value="P:intracellular signal transduction"/>
    <property type="evidence" value="ECO:0007669"/>
    <property type="project" value="InterPro"/>
</dbReference>
<evidence type="ECO:0000259" key="3">
    <source>
        <dbReference type="PROSITE" id="PS50021"/>
    </source>
</evidence>
<dbReference type="CDD" id="cd00160">
    <property type="entry name" value="RhoGEF"/>
    <property type="match status" value="1"/>
</dbReference>
<dbReference type="InterPro" id="IPR000270">
    <property type="entry name" value="PB1_dom"/>
</dbReference>
<dbReference type="InterPro" id="IPR035899">
    <property type="entry name" value="DBL_dom_sf"/>
</dbReference>
<dbReference type="Proteomes" id="UP001234581">
    <property type="component" value="Unassembled WGS sequence"/>
</dbReference>
<dbReference type="Gene3D" id="2.30.29.30">
    <property type="entry name" value="Pleckstrin-homology domain (PH domain)/Phosphotyrosine-binding domain (PTB)"/>
    <property type="match status" value="1"/>
</dbReference>
<dbReference type="GO" id="GO:0000935">
    <property type="term" value="C:division septum"/>
    <property type="evidence" value="ECO:0007669"/>
    <property type="project" value="TreeGrafter"/>
</dbReference>
<dbReference type="PANTHER" id="PTHR47339">
    <property type="entry name" value="CELL DIVISION CONTROL PROTEIN 24"/>
    <property type="match status" value="1"/>
</dbReference>
<dbReference type="InterPro" id="IPR001331">
    <property type="entry name" value="GDS_CDC24_CS"/>
</dbReference>
<evidence type="ECO:0000313" key="5">
    <source>
        <dbReference type="EMBL" id="KAJ8655433.1"/>
    </source>
</evidence>
<name>A0AAD7XWD9_9FUNG</name>
<dbReference type="AlphaFoldDB" id="A0AAD7XWD9"/>
<protein>
    <submittedName>
        <fullName evidence="5">Uncharacterized protein</fullName>
    </submittedName>
</protein>
<dbReference type="GO" id="GO:0005085">
    <property type="term" value="F:guanyl-nucleotide exchange factor activity"/>
    <property type="evidence" value="ECO:0007669"/>
    <property type="project" value="InterPro"/>
</dbReference>
<dbReference type="GO" id="GO:0043332">
    <property type="term" value="C:mating projection tip"/>
    <property type="evidence" value="ECO:0007669"/>
    <property type="project" value="TreeGrafter"/>
</dbReference>
<dbReference type="InterPro" id="IPR001715">
    <property type="entry name" value="CH_dom"/>
</dbReference>
<dbReference type="SUPFAM" id="SSF47576">
    <property type="entry name" value="Calponin-homology domain, CH-domain"/>
    <property type="match status" value="1"/>
</dbReference>
<dbReference type="SUPFAM" id="SSF54277">
    <property type="entry name" value="CAD &amp; PB1 domains"/>
    <property type="match status" value="1"/>
</dbReference>
<dbReference type="SUPFAM" id="SSF50729">
    <property type="entry name" value="PH domain-like"/>
    <property type="match status" value="1"/>
</dbReference>
<evidence type="ECO:0000313" key="6">
    <source>
        <dbReference type="Proteomes" id="UP001234581"/>
    </source>
</evidence>
<sequence>MHNNDNTVSLPNICNAILLELRSSVPGLDVHYPELSSATTTAINDNPIAKLESLCKKGVPLCQLFNALCPQSPIDYTQRDGSTKNPQACVGHFIVACHGRLGMDHKDLFTVNDLFHKEEQGFPKVIQTLQHLLKKLNQANEQQHAKPMDSSNTRERVLTELIDTERRYVQDLDALEYYRMEAQSQHVLPIPLLRRIFANLDNLLKFQRRLLAYAEDIINTCPPAEQRFGKLFIDMEEGFSVYEPYCANIQRAQDTILQETGKLQKLAYIMNPHFELPSMLIKPVQRVCKYPLLLQELIKATPEEWATYDELKQGLEAIQRVTTKINETKRGQENATVVQNIINRVKDKWKREIPSFGLLLLHENFDLERHGVENHVQLYLFEKALLICEHVPLRKSSSISVKKKKSKDINTQALTVRGRIPVSQMVQVADTSLLGQYMLKMFWSERDHKTSNYTITSCTIKCRNKEQLKQWNEAFTKRIQFEKARARTGSTTKISTMVPRPAAPALPVEDNTTTQWGPPPSPSIHSRGYNNNNNEQQHHDDDNDTTRLVDEEDDAGYPKSRLAEKAMQNVTSTPGMVLPPLPGKEDYFSFASSSPQPPLFYPSSPLSPSYPPTPSTISTRASVCSSIGGVSFSSWSIPRKPSDSSGPPFTDNSIAEAGMDEEELPEEDEEDDFGNAVGAPLMTRTRSKSSPNISQSWYQDALHPLDVVSQQAAFLSSSSTSSASSFELVDNIKIRLYYKNELYLVIAPMNIRYKELLQRAEAKMRQCSVGHSEKSFQGRPMTLKYRDEDGDMITIGSDDDIQMAFECRQETNAINLYIY</sequence>
<feature type="compositionally biased region" description="Basic and acidic residues" evidence="1">
    <location>
        <begin position="536"/>
        <end position="549"/>
    </location>
</feature>
<dbReference type="SMART" id="SM00325">
    <property type="entry name" value="RhoGEF"/>
    <property type="match status" value="1"/>
</dbReference>
<feature type="domain" description="Calponin-homology (CH)" evidence="3">
    <location>
        <begin position="11"/>
        <end position="137"/>
    </location>
</feature>
<dbReference type="InterPro" id="IPR053026">
    <property type="entry name" value="CDC42_GEF"/>
</dbReference>
<dbReference type="Pfam" id="PF00621">
    <property type="entry name" value="RhoGEF"/>
    <property type="match status" value="1"/>
</dbReference>
<dbReference type="Pfam" id="PF15411">
    <property type="entry name" value="PH_10"/>
    <property type="match status" value="1"/>
</dbReference>
<dbReference type="GO" id="GO:0030010">
    <property type="term" value="P:establishment of cell polarity"/>
    <property type="evidence" value="ECO:0007669"/>
    <property type="project" value="TreeGrafter"/>
</dbReference>